<dbReference type="InterPro" id="IPR022385">
    <property type="entry name" value="Rhs_assc_core"/>
</dbReference>
<reference evidence="4 5" key="1">
    <citation type="submission" date="2019-07" db="EMBL/GenBank/DDBJ databases">
        <authorList>
            <person name="Zhu P."/>
        </authorList>
    </citation>
    <scope>NUCLEOTIDE SEQUENCE [LARGE SCALE GENOMIC DNA]</scope>
    <source>
        <strain evidence="4 5">SSL-25</strain>
    </source>
</reference>
<dbReference type="InterPro" id="IPR050708">
    <property type="entry name" value="T6SS_VgrG/RHS"/>
</dbReference>
<dbReference type="Pfam" id="PF25023">
    <property type="entry name" value="TEN_YD-shell"/>
    <property type="match status" value="1"/>
</dbReference>
<dbReference type="Proteomes" id="UP000320580">
    <property type="component" value="Chromosome"/>
</dbReference>
<sequence length="1977" mass="208399">MLQLLALMRRRRGTLFAVVVAVVLSLMATVPAGAVEPPEPERRSPSWTEPPREKSVPGKAAKKVPPPRLAVTAQAVAAPPKPVWPAPGTDTPAVQKAGAAGTVEVLDRAAAKKSGVNGVVFRVTKSGGPVTVDLDYSGFRHAFGGDYAARLRIVDLKNRKTLPAKNDITAGRIRVAVDPPKTAARATGGPAAAETGTYALTSAASGAVGSFAPTSLAPSATWAVGIQSGDFSWNYPIALPPVPGIAPSVALSYTSGVVDGRTAATNNQASWIGEGFGYEPGFIERTYKPCSEDGQAGKGDLCWDRHAAHIALPGLTGELVKDAAAGVWRVADDEGWRVELRTGAGNGDNDGEHWVVTGPDGTQYTFGRTADAKSAWTVPVFGNDPGEPCNGPSFATSWCRQAYRWSLETVTSVHGDLINYTYETETNHYGRDATPSAATAYVRGGRLTRIDYGLRQGQAGPDARVLFTAAPRCIPGTLCDPAAPASWPDTPWDLSCSGGSCPAAGPTFWSAQRLAKITTQVRGATGFTDVDSWTLDHTFPGTGDGTDSTLWLASVQRTGHAGGSTAGLPPVRFDGIRMPNRLAANNSNPIMNKWRLKEVFNETGGVTRVSYAQDLCNAAALPRQDLNPKRCFPSNWLPAAGTSPTLDWFTKYVVNQVDEADLVAGAPVKTTRYEYTEDDPAWRHDSAELVPTRFKTWGSWRGFQRVKVRTGAAGGAQTLTEHIFSRGMHGDPLVDGTRRTVKFTVMGKEYEDKPGLAGFARETITRDPVSGAEITAEFHEPWLSDPTAVRPRESGPLEARILKVNSVQTRTALPGGTSRTVETRTEYDGYGSPVKVHDKGDITVPGDDVCTTTGYVRNTTAWVVDRPSRVLTAATACPATGAQDPAPADVLADERTYYDGATAFGTPPAKGDVTKVEELASWNGTQPVYATKERAAHDQHGRITEAYDALDAKTTTAYEPAVGGPLTRTTVTNPLGHVTVSETEPARGLVTASVDPDNRRGTRSYDALGRFTAGWQPGRATTLPPSVRYEYVTTPGAPTAVTTRRLLGGGDYTVGHTLYDGLLRQRQTQEQSPNGGRIVTDTLYDAAGRVSATNGVYHNTGVPSAGLLLTEAAAVPSRKQYTYDGAGRTTAEILYSFGTERHRTTWAYQGDRIHEDPPAGGTPVTRITDVRGRLLELRQYTGDAPAGAHLTTAYGWTKAGKRSSVTDPAGNVWQFTYDVRGRQITAADPDKGTAAMTYDNKDRLVTVTDARGITLAHSYDALDRRTGLFQGSVNGTRLAEWTFDTAPRGLGRPAAAIRWSGGAAYRSEVTGYNDVGLPTGTAVTVPANEGALAGRYETTAGYNQAGQLSSRTLPAAGGLPAETLLTGYTPTGLTDTVHSDAAAYVTGTTYHETGKLRERYLGGRVLRTYGYDPATRLVNGLRTELDTGATAMDTTLTHDAAGHIVATADAVSGDRQCFRQDSLGRLTEAWAGTAACAAGPSTAALGGPAPYWHIYGYDPAGNRTRETHRTAAGDTVRDYTYPAAGTAGAHRLQSVTGGGTTGPYGYDAAGNTTTRPGQTLTWNPEGRLAQIAAGPVTTGFEYDADGNRLLRRDPGATTLYLGDTELRLTTATGAVTGTRYYTVDGDDIAVRTPAGLGWLTEDHVGTADAAIDATDLGLTVRRQLPYGGPRGTQAANWPGERGFVGGTKDVTTGLTHLGAREYDPETGAFLSADPILNADDPQQLQGYAYAGNSPVSKSDPTGLTAQPVTGAAGTETEWDSAVTGFRSGGDRGFTSLYATHGAAAASGAESGGDADRSDAVLSFATDVESGRGGWDPRVPNGYTNPPGSQAPTPGPGPGPGATPGAPVPTDFGSDLFTGGGRVLPANPGGLYSAGDPDDYFPHGYDIQRVDPPRKKPDCVKGKKLNTCGKGQGSRTGVVTGAVKDATVKQLLGAIAAMFDQVIKLLKGDKKGRNEGKGDRGKKAGGKKKSSGAKSKKK</sequence>
<feature type="compositionally biased region" description="Basic residues" evidence="2">
    <location>
        <begin position="1962"/>
        <end position="1977"/>
    </location>
</feature>
<feature type="region of interest" description="Disordered" evidence="2">
    <location>
        <begin position="34"/>
        <end position="65"/>
    </location>
</feature>
<feature type="compositionally biased region" description="Basic and acidic residues" evidence="2">
    <location>
        <begin position="1946"/>
        <end position="1961"/>
    </location>
</feature>
<dbReference type="Gene3D" id="2.180.10.10">
    <property type="entry name" value="RHS repeat-associated core"/>
    <property type="match status" value="2"/>
</dbReference>
<name>A0A5B8JDH5_9ACTN</name>
<dbReference type="RefSeq" id="WP_146482715.1">
    <property type="nucleotide sequence ID" value="NZ_CP042266.1"/>
</dbReference>
<keyword evidence="5" id="KW-1185">Reference proteome</keyword>
<dbReference type="InterPro" id="IPR056823">
    <property type="entry name" value="TEN-like_YD-shell"/>
</dbReference>
<evidence type="ECO:0000256" key="2">
    <source>
        <dbReference type="SAM" id="MobiDB-lite"/>
    </source>
</evidence>
<feature type="region of interest" description="Disordered" evidence="2">
    <location>
        <begin position="1946"/>
        <end position="1977"/>
    </location>
</feature>
<proteinExistence type="predicted"/>
<evidence type="ECO:0000313" key="5">
    <source>
        <dbReference type="Proteomes" id="UP000320580"/>
    </source>
</evidence>
<keyword evidence="1" id="KW-0677">Repeat</keyword>
<dbReference type="PANTHER" id="PTHR32305:SF17">
    <property type="entry name" value="TRNA NUCLEASE WAPA"/>
    <property type="match status" value="1"/>
</dbReference>
<protein>
    <recommendedName>
        <fullName evidence="3">Teneurin-like YD-shell domain-containing protein</fullName>
    </recommendedName>
</protein>
<dbReference type="InterPro" id="IPR006530">
    <property type="entry name" value="YD"/>
</dbReference>
<gene>
    <name evidence="4" type="ORF">FQU76_26110</name>
</gene>
<organism evidence="4 5">
    <name type="scientific">Streptomyces qinzhouensis</name>
    <dbReference type="NCBI Taxonomy" id="2599401"/>
    <lineage>
        <taxon>Bacteria</taxon>
        <taxon>Bacillati</taxon>
        <taxon>Actinomycetota</taxon>
        <taxon>Actinomycetes</taxon>
        <taxon>Kitasatosporales</taxon>
        <taxon>Streptomycetaceae</taxon>
        <taxon>Streptomyces</taxon>
    </lineage>
</organism>
<dbReference type="NCBIfam" id="TIGR01643">
    <property type="entry name" value="YD_repeat_2x"/>
    <property type="match status" value="2"/>
</dbReference>
<dbReference type="PANTHER" id="PTHR32305">
    <property type="match status" value="1"/>
</dbReference>
<evidence type="ECO:0000259" key="3">
    <source>
        <dbReference type="Pfam" id="PF25023"/>
    </source>
</evidence>
<dbReference type="Pfam" id="PF05593">
    <property type="entry name" value="RHS_repeat"/>
    <property type="match status" value="2"/>
</dbReference>
<feature type="compositionally biased region" description="Polar residues" evidence="2">
    <location>
        <begin position="1733"/>
        <end position="1747"/>
    </location>
</feature>
<evidence type="ECO:0000313" key="4">
    <source>
        <dbReference type="EMBL" id="QDY79426.1"/>
    </source>
</evidence>
<dbReference type="KEGG" id="sqz:FQU76_26110"/>
<dbReference type="InterPro" id="IPR031325">
    <property type="entry name" value="RHS_repeat"/>
</dbReference>
<feature type="region of interest" description="Disordered" evidence="2">
    <location>
        <begin position="1725"/>
        <end position="1755"/>
    </location>
</feature>
<feature type="compositionally biased region" description="Basic and acidic residues" evidence="2">
    <location>
        <begin position="39"/>
        <end position="56"/>
    </location>
</feature>
<dbReference type="NCBIfam" id="TIGR03696">
    <property type="entry name" value="Rhs_assc_core"/>
    <property type="match status" value="1"/>
</dbReference>
<dbReference type="EMBL" id="CP042266">
    <property type="protein sequence ID" value="QDY79426.1"/>
    <property type="molecule type" value="Genomic_DNA"/>
</dbReference>
<feature type="region of interest" description="Disordered" evidence="2">
    <location>
        <begin position="1805"/>
        <end position="1859"/>
    </location>
</feature>
<accession>A0A5B8JDH5</accession>
<evidence type="ECO:0000256" key="1">
    <source>
        <dbReference type="ARBA" id="ARBA00022737"/>
    </source>
</evidence>
<feature type="domain" description="Teneurin-like YD-shell" evidence="3">
    <location>
        <begin position="1494"/>
        <end position="1735"/>
    </location>
</feature>
<dbReference type="OrthoDB" id="291011at2"/>